<dbReference type="InterPro" id="IPR035269">
    <property type="entry name" value="PSMD9"/>
</dbReference>
<dbReference type="PANTHER" id="PTHR12651:SF1">
    <property type="entry name" value="26S PROTEASOME NON-ATPASE REGULATORY SUBUNIT 9"/>
    <property type="match status" value="1"/>
</dbReference>
<dbReference type="Gramene" id="Psat01G0058600-T1">
    <property type="protein sequence ID" value="KAI5441179.1"/>
    <property type="gene ID" value="KIW84_010586"/>
</dbReference>
<reference evidence="3 4" key="1">
    <citation type="journal article" date="2022" name="Nat. Genet.">
        <title>Improved pea reference genome and pan-genome highlight genomic features and evolutionary characteristics.</title>
        <authorList>
            <person name="Yang T."/>
            <person name="Liu R."/>
            <person name="Luo Y."/>
            <person name="Hu S."/>
            <person name="Wang D."/>
            <person name="Wang C."/>
            <person name="Pandey M.K."/>
            <person name="Ge S."/>
            <person name="Xu Q."/>
            <person name="Li N."/>
            <person name="Li G."/>
            <person name="Huang Y."/>
            <person name="Saxena R.K."/>
            <person name="Ji Y."/>
            <person name="Li M."/>
            <person name="Yan X."/>
            <person name="He Y."/>
            <person name="Liu Y."/>
            <person name="Wang X."/>
            <person name="Xiang C."/>
            <person name="Varshney R.K."/>
            <person name="Ding H."/>
            <person name="Gao S."/>
            <person name="Zong X."/>
        </authorList>
    </citation>
    <scope>NUCLEOTIDE SEQUENCE [LARGE SCALE GENOMIC DNA]</scope>
    <source>
        <strain evidence="3 4">cv. Zhongwan 6</strain>
    </source>
</reference>
<comment type="caution">
    <text evidence="3">The sequence shown here is derived from an EMBL/GenBank/DDBJ whole genome shotgun (WGS) entry which is preliminary data.</text>
</comment>
<dbReference type="SUPFAM" id="SSF50156">
    <property type="entry name" value="PDZ domain-like"/>
    <property type="match status" value="1"/>
</dbReference>
<organism evidence="3 4">
    <name type="scientific">Pisum sativum</name>
    <name type="common">Garden pea</name>
    <name type="synonym">Lathyrus oleraceus</name>
    <dbReference type="NCBI Taxonomy" id="3888"/>
    <lineage>
        <taxon>Eukaryota</taxon>
        <taxon>Viridiplantae</taxon>
        <taxon>Streptophyta</taxon>
        <taxon>Embryophyta</taxon>
        <taxon>Tracheophyta</taxon>
        <taxon>Spermatophyta</taxon>
        <taxon>Magnoliopsida</taxon>
        <taxon>eudicotyledons</taxon>
        <taxon>Gunneridae</taxon>
        <taxon>Pentapetalae</taxon>
        <taxon>rosids</taxon>
        <taxon>fabids</taxon>
        <taxon>Fabales</taxon>
        <taxon>Fabaceae</taxon>
        <taxon>Papilionoideae</taxon>
        <taxon>50 kb inversion clade</taxon>
        <taxon>NPAAA clade</taxon>
        <taxon>Hologalegina</taxon>
        <taxon>IRL clade</taxon>
        <taxon>Fabeae</taxon>
        <taxon>Lathyrus</taxon>
    </lineage>
</organism>
<dbReference type="Gene3D" id="6.10.140.1710">
    <property type="match status" value="1"/>
</dbReference>
<dbReference type="GO" id="GO:0005737">
    <property type="term" value="C:cytoplasm"/>
    <property type="evidence" value="ECO:0007669"/>
    <property type="project" value="TreeGrafter"/>
</dbReference>
<dbReference type="GO" id="GO:0070682">
    <property type="term" value="P:proteasome regulatory particle assembly"/>
    <property type="evidence" value="ECO:0007669"/>
    <property type="project" value="InterPro"/>
</dbReference>
<dbReference type="InterPro" id="IPR040815">
    <property type="entry name" value="Nas2_N"/>
</dbReference>
<dbReference type="EMBL" id="JAMSHJ010000001">
    <property type="protein sequence ID" value="KAI5441179.1"/>
    <property type="molecule type" value="Genomic_DNA"/>
</dbReference>
<protein>
    <recommendedName>
        <fullName evidence="2">Nas2 N-terminal domain-containing protein</fullName>
    </recommendedName>
</protein>
<name>A0A9D4YLA4_PEA</name>
<dbReference type="FunFam" id="2.30.42.10:FF:000107">
    <property type="entry name" value="26S proteasome non-ATPase regulatory subunit 9"/>
    <property type="match status" value="1"/>
</dbReference>
<keyword evidence="1" id="KW-0143">Chaperone</keyword>
<accession>A0A9D4YLA4</accession>
<feature type="domain" description="Nas2 N-terminal" evidence="2">
    <location>
        <begin position="12"/>
        <end position="85"/>
    </location>
</feature>
<proteinExistence type="predicted"/>
<dbReference type="Proteomes" id="UP001058974">
    <property type="component" value="Chromosome 1"/>
</dbReference>
<dbReference type="GO" id="GO:0005634">
    <property type="term" value="C:nucleus"/>
    <property type="evidence" value="ECO:0007669"/>
    <property type="project" value="TreeGrafter"/>
</dbReference>
<dbReference type="PANTHER" id="PTHR12651">
    <property type="entry name" value="26S PROTEASOME NON-ATPASE REGULATORY SUBUNIT 9"/>
    <property type="match status" value="1"/>
</dbReference>
<evidence type="ECO:0000256" key="1">
    <source>
        <dbReference type="ARBA" id="ARBA00023186"/>
    </source>
</evidence>
<sequence length="255" mass="27334">MVGTNLKAETSSLMDKRSLLESEMNSIIARLSQPGAPGLSGNLLDSEGFPRSDIDVPVVRAERRRLAELRNDYTEITKKIDQNVQILLSPRLGKNISGIHTSSTVEAVASTPSQNVPLSPSSNSMAVDVLVSRPFAVVDEISDASPAVEDGLQLGDQILKFGNVEVGENLLPRLASESQSNMGQAVPVIIMRQGTVINLTITPRTWPGRGLLGFKHYLAYYEILVVEPSSGGTNSGIGFGTVPGRGSRTNYGINF</sequence>
<evidence type="ECO:0000313" key="3">
    <source>
        <dbReference type="EMBL" id="KAI5441179.1"/>
    </source>
</evidence>
<gene>
    <name evidence="3" type="ORF">KIW84_010586</name>
</gene>
<evidence type="ECO:0000259" key="2">
    <source>
        <dbReference type="Pfam" id="PF18265"/>
    </source>
</evidence>
<dbReference type="Pfam" id="PF18265">
    <property type="entry name" value="Nas2_N"/>
    <property type="match status" value="1"/>
</dbReference>
<dbReference type="InterPro" id="IPR036034">
    <property type="entry name" value="PDZ_sf"/>
</dbReference>
<keyword evidence="4" id="KW-1185">Reference proteome</keyword>
<evidence type="ECO:0000313" key="4">
    <source>
        <dbReference type="Proteomes" id="UP001058974"/>
    </source>
</evidence>
<dbReference type="AlphaFoldDB" id="A0A9D4YLA4"/>
<dbReference type="Gene3D" id="2.30.42.10">
    <property type="match status" value="1"/>
</dbReference>